<dbReference type="Proteomes" id="UP000775872">
    <property type="component" value="Unassembled WGS sequence"/>
</dbReference>
<dbReference type="InterPro" id="IPR053157">
    <property type="entry name" value="Sterol_Uptake_Regulator"/>
</dbReference>
<gene>
    <name evidence="4" type="ORF">CSOL1703_00016504</name>
</gene>
<keyword evidence="1" id="KW-0539">Nucleus</keyword>
<evidence type="ECO:0000256" key="1">
    <source>
        <dbReference type="ARBA" id="ARBA00023242"/>
    </source>
</evidence>
<dbReference type="InterPro" id="IPR021858">
    <property type="entry name" value="Fun_TF"/>
</dbReference>
<dbReference type="Pfam" id="PF11951">
    <property type="entry name" value="Fungal_trans_2"/>
    <property type="match status" value="1"/>
</dbReference>
<reference evidence="4" key="1">
    <citation type="submission" date="2021-10" db="EMBL/GenBank/DDBJ databases">
        <authorList>
            <person name="Piombo E."/>
        </authorList>
    </citation>
    <scope>NUCLEOTIDE SEQUENCE</scope>
</reference>
<feature type="domain" description="Zn(2)-C6 fungal-type" evidence="3">
    <location>
        <begin position="28"/>
        <end position="57"/>
    </location>
</feature>
<dbReference type="CDD" id="cd00067">
    <property type="entry name" value="GAL4"/>
    <property type="match status" value="1"/>
</dbReference>
<evidence type="ECO:0000259" key="3">
    <source>
        <dbReference type="PROSITE" id="PS50048"/>
    </source>
</evidence>
<dbReference type="AlphaFoldDB" id="A0A9N9ZDS8"/>
<dbReference type="Gene3D" id="4.10.240.10">
    <property type="entry name" value="Zn(2)-C6 fungal-type DNA-binding domain"/>
    <property type="match status" value="1"/>
</dbReference>
<dbReference type="EMBL" id="CABFOC020000050">
    <property type="protein sequence ID" value="CAH0054435.1"/>
    <property type="molecule type" value="Genomic_DNA"/>
</dbReference>
<evidence type="ECO:0000313" key="4">
    <source>
        <dbReference type="EMBL" id="CAH0054435.1"/>
    </source>
</evidence>
<dbReference type="InterPro" id="IPR036864">
    <property type="entry name" value="Zn2-C6_fun-type_DNA-bd_sf"/>
</dbReference>
<dbReference type="InterPro" id="IPR001138">
    <property type="entry name" value="Zn2Cys6_DnaBD"/>
</dbReference>
<dbReference type="PANTHER" id="PTHR47784:SF5">
    <property type="entry name" value="STEROL UPTAKE CONTROL PROTEIN 2"/>
    <property type="match status" value="1"/>
</dbReference>
<dbReference type="PROSITE" id="PS00463">
    <property type="entry name" value="ZN2_CY6_FUNGAL_1"/>
    <property type="match status" value="1"/>
</dbReference>
<accession>A0A9N9ZDS8</accession>
<feature type="compositionally biased region" description="Polar residues" evidence="2">
    <location>
        <begin position="1"/>
        <end position="12"/>
    </location>
</feature>
<dbReference type="SUPFAM" id="SSF57701">
    <property type="entry name" value="Zn2/Cys6 DNA-binding domain"/>
    <property type="match status" value="1"/>
</dbReference>
<feature type="region of interest" description="Disordered" evidence="2">
    <location>
        <begin position="1"/>
        <end position="20"/>
    </location>
</feature>
<dbReference type="Pfam" id="PF00172">
    <property type="entry name" value="Zn_clus"/>
    <property type="match status" value="1"/>
</dbReference>
<dbReference type="PANTHER" id="PTHR47784">
    <property type="entry name" value="STEROL UPTAKE CONTROL PROTEIN 2"/>
    <property type="match status" value="1"/>
</dbReference>
<dbReference type="GO" id="GO:0001228">
    <property type="term" value="F:DNA-binding transcription activator activity, RNA polymerase II-specific"/>
    <property type="evidence" value="ECO:0007669"/>
    <property type="project" value="TreeGrafter"/>
</dbReference>
<sequence length="527" mass="58535">MSVPKLSNTISGNPVARTRASKGRSRSGCLRCKERRVKCDELRPCSRCKIGSNVCVYPLVAGPSWNSHVTTFRSSTAVVSKADCEDNAVRPSAQPKKASSISSHTSLSRGHQISWVIADDALVFGTPDVFLLTHFMSTTSINLIGNQSIWVEGVLQLALQYDFVMHAILVLSARHLQEIHRYANSPSLYNYGLLEAHHLKNALSSFNKQFQSSISANQDAALATSFLLCFHACSTVHMNPLTTPLQDSSLTFLRGIRSIVASHHHAADRGIFKCLVSPPMLTQRSIPREVPSAGPCEHFINLLNDLPPFSRFLENREVYEECIKSLVPYLSLAEEQDGPREEALELLLCFLEWQAFCPAEFVTLVQTHDPIALILLAYFYAAAGSVVSEAKSRWWWQSKPSYMCRTPQDIKAVELFIPRAEPPAMNRVERHSILRRQGHISTVGRLLAAPAIDIIRLDETGTSSFPAVATYRRDEVVAVLTKEVREDMRARDKHSMTARAWTAGKGHKGHIGTSSFVVVMEGVDINS</sequence>
<dbReference type="PROSITE" id="PS50048">
    <property type="entry name" value="ZN2_CY6_FUNGAL_2"/>
    <property type="match status" value="1"/>
</dbReference>
<proteinExistence type="predicted"/>
<protein>
    <recommendedName>
        <fullName evidence="3">Zn(2)-C6 fungal-type domain-containing protein</fullName>
    </recommendedName>
</protein>
<evidence type="ECO:0000256" key="2">
    <source>
        <dbReference type="SAM" id="MobiDB-lite"/>
    </source>
</evidence>
<dbReference type="SMART" id="SM00066">
    <property type="entry name" value="GAL4"/>
    <property type="match status" value="1"/>
</dbReference>
<keyword evidence="5" id="KW-1185">Reference proteome</keyword>
<name>A0A9N9ZDS8_9HYPO</name>
<organism evidence="4 5">
    <name type="scientific">Clonostachys solani</name>
    <dbReference type="NCBI Taxonomy" id="160281"/>
    <lineage>
        <taxon>Eukaryota</taxon>
        <taxon>Fungi</taxon>
        <taxon>Dikarya</taxon>
        <taxon>Ascomycota</taxon>
        <taxon>Pezizomycotina</taxon>
        <taxon>Sordariomycetes</taxon>
        <taxon>Hypocreomycetidae</taxon>
        <taxon>Hypocreales</taxon>
        <taxon>Bionectriaceae</taxon>
        <taxon>Clonostachys</taxon>
    </lineage>
</organism>
<dbReference type="OrthoDB" id="416217at2759"/>
<evidence type="ECO:0000313" key="5">
    <source>
        <dbReference type="Proteomes" id="UP000775872"/>
    </source>
</evidence>
<dbReference type="GO" id="GO:0008270">
    <property type="term" value="F:zinc ion binding"/>
    <property type="evidence" value="ECO:0007669"/>
    <property type="project" value="InterPro"/>
</dbReference>
<comment type="caution">
    <text evidence="4">The sequence shown here is derived from an EMBL/GenBank/DDBJ whole genome shotgun (WGS) entry which is preliminary data.</text>
</comment>